<dbReference type="Gene3D" id="3.40.190.10">
    <property type="entry name" value="Periplasmic binding protein-like II"/>
    <property type="match status" value="1"/>
</dbReference>
<keyword evidence="4" id="KW-1185">Reference proteome</keyword>
<dbReference type="CDD" id="cd13578">
    <property type="entry name" value="PBP2_Bug27"/>
    <property type="match status" value="1"/>
</dbReference>
<dbReference type="SUPFAM" id="SSF53850">
    <property type="entry name" value="Periplasmic binding protein-like II"/>
    <property type="match status" value="1"/>
</dbReference>
<name>A0ABN4TRY4_9BURK</name>
<dbReference type="PANTHER" id="PTHR42928:SF5">
    <property type="entry name" value="BLR1237 PROTEIN"/>
    <property type="match status" value="1"/>
</dbReference>
<organism evidence="3 4">
    <name type="scientific">Cupriavidus malaysiensis</name>
    <dbReference type="NCBI Taxonomy" id="367825"/>
    <lineage>
        <taxon>Bacteria</taxon>
        <taxon>Pseudomonadati</taxon>
        <taxon>Pseudomonadota</taxon>
        <taxon>Betaproteobacteria</taxon>
        <taxon>Burkholderiales</taxon>
        <taxon>Burkholderiaceae</taxon>
        <taxon>Cupriavidus</taxon>
    </lineage>
</organism>
<evidence type="ECO:0000256" key="1">
    <source>
        <dbReference type="ARBA" id="ARBA00006987"/>
    </source>
</evidence>
<gene>
    <name evidence="3" type="ORF">BKK80_29300</name>
</gene>
<dbReference type="EMBL" id="CP017755">
    <property type="protein sequence ID" value="AOZ09798.1"/>
    <property type="molecule type" value="Genomic_DNA"/>
</dbReference>
<evidence type="ECO:0000256" key="2">
    <source>
        <dbReference type="SAM" id="SignalP"/>
    </source>
</evidence>
<proteinExistence type="inferred from homology"/>
<sequence>MAYPQGRQGLQRPRLRALLGAAALALALPLLPAAAAAQAAYPSKPIRVVVPYTPGGVSDTVTRLVMQKLAERLGQPVVVENRPGANGMIGSDNVAKSSPDGYSLLVVVAAHAINPSLYSHMSYDPVKDLTGVSEIGRIPMLMVSSGQLPPNSVKELVAWGKANPQRLTFASSGNGSGAHLTGELFARAAGVKMTHVPYKGISPALPDLFSGQIAVIFDSVQTMMPQVRAGKVKALAITGPARWPTAPDVPTIAEAGYPAASASSWIGLLAPAKTPRPVLDKLSAEMAAVLKQADVHARLVDYGIEPVGGTPEQFQSFIREEAARWATVVKQADIHLD</sequence>
<dbReference type="Gene3D" id="3.40.190.150">
    <property type="entry name" value="Bordetella uptake gene, domain 1"/>
    <property type="match status" value="1"/>
</dbReference>
<dbReference type="RefSeq" id="WP_071019233.1">
    <property type="nucleotide sequence ID" value="NZ_CP017755.1"/>
</dbReference>
<reference evidence="3 4" key="1">
    <citation type="submission" date="2016-10" db="EMBL/GenBank/DDBJ databases">
        <title>Complete genome sequences of three Cupriavidus strains isolated from various Malaysian environments.</title>
        <authorList>
            <person name="Abdullah A.A.-A."/>
            <person name="Shafie N.A.H."/>
            <person name="Lau N.S."/>
        </authorList>
    </citation>
    <scope>NUCLEOTIDE SEQUENCE [LARGE SCALE GENOMIC DNA]</scope>
    <source>
        <strain evidence="3 4">USMAA1020</strain>
    </source>
</reference>
<dbReference type="InterPro" id="IPR005064">
    <property type="entry name" value="BUG"/>
</dbReference>
<accession>A0ABN4TRY4</accession>
<dbReference type="PIRSF" id="PIRSF017082">
    <property type="entry name" value="YflP"/>
    <property type="match status" value="1"/>
</dbReference>
<dbReference type="PANTHER" id="PTHR42928">
    <property type="entry name" value="TRICARBOXYLATE-BINDING PROTEIN"/>
    <property type="match status" value="1"/>
</dbReference>
<feature type="chain" id="PRO_5045075672" evidence="2">
    <location>
        <begin position="40"/>
        <end position="337"/>
    </location>
</feature>
<protein>
    <submittedName>
        <fullName evidence="3">MFS transporter</fullName>
    </submittedName>
</protein>
<keyword evidence="2" id="KW-0732">Signal</keyword>
<comment type="similarity">
    <text evidence="1">Belongs to the UPF0065 (bug) family.</text>
</comment>
<evidence type="ECO:0000313" key="3">
    <source>
        <dbReference type="EMBL" id="AOZ09798.1"/>
    </source>
</evidence>
<evidence type="ECO:0000313" key="4">
    <source>
        <dbReference type="Proteomes" id="UP000177515"/>
    </source>
</evidence>
<dbReference type="Proteomes" id="UP000177515">
    <property type="component" value="Chromosome 2"/>
</dbReference>
<dbReference type="Pfam" id="PF03401">
    <property type="entry name" value="TctC"/>
    <property type="match status" value="1"/>
</dbReference>
<feature type="signal peptide" evidence="2">
    <location>
        <begin position="1"/>
        <end position="39"/>
    </location>
</feature>
<dbReference type="InterPro" id="IPR042100">
    <property type="entry name" value="Bug_dom1"/>
</dbReference>